<reference evidence="3" key="2">
    <citation type="journal article" date="2008" name="Nucleic Acids Res.">
        <title>The rice annotation project database (RAP-DB): 2008 update.</title>
        <authorList>
            <consortium name="The rice annotation project (RAP)"/>
        </authorList>
    </citation>
    <scope>GENOME REANNOTATION</scope>
    <source>
        <strain evidence="3">cv. Nipponbare</strain>
    </source>
</reference>
<organism evidence="2 3">
    <name type="scientific">Oryza sativa subsp. japonica</name>
    <name type="common">Rice</name>
    <dbReference type="NCBI Taxonomy" id="39947"/>
    <lineage>
        <taxon>Eukaryota</taxon>
        <taxon>Viridiplantae</taxon>
        <taxon>Streptophyta</taxon>
        <taxon>Embryophyta</taxon>
        <taxon>Tracheophyta</taxon>
        <taxon>Spermatophyta</taxon>
        <taxon>Magnoliopsida</taxon>
        <taxon>Liliopsida</taxon>
        <taxon>Poales</taxon>
        <taxon>Poaceae</taxon>
        <taxon>BOP clade</taxon>
        <taxon>Oryzoideae</taxon>
        <taxon>Oryzeae</taxon>
        <taxon>Oryzinae</taxon>
        <taxon>Oryza</taxon>
        <taxon>Oryza sativa</taxon>
    </lineage>
</organism>
<dbReference type="EMBL" id="AP004463">
    <property type="protein sequence ID" value="BAC98565.1"/>
    <property type="molecule type" value="Genomic_DNA"/>
</dbReference>
<evidence type="ECO:0000313" key="3">
    <source>
        <dbReference type="Proteomes" id="UP000000763"/>
    </source>
</evidence>
<sequence>MRTGWATGSSRLAAADDYPPLGSSGDGCPPPGSGGGGRWEGSDGEEEPDPTTVTATATMFRVQVRHPHAKIAIFTDTSFQTVGRSARENHF</sequence>
<reference evidence="3" key="1">
    <citation type="journal article" date="2005" name="Nature">
        <title>The map-based sequence of the rice genome.</title>
        <authorList>
            <consortium name="International rice genome sequencing project (IRGSP)"/>
            <person name="Matsumoto T."/>
            <person name="Wu J."/>
            <person name="Kanamori H."/>
            <person name="Katayose Y."/>
            <person name="Fujisawa M."/>
            <person name="Namiki N."/>
            <person name="Mizuno H."/>
            <person name="Yamamoto K."/>
            <person name="Antonio B.A."/>
            <person name="Baba T."/>
            <person name="Sakata K."/>
            <person name="Nagamura Y."/>
            <person name="Aoki H."/>
            <person name="Arikawa K."/>
            <person name="Arita K."/>
            <person name="Bito T."/>
            <person name="Chiden Y."/>
            <person name="Fujitsuka N."/>
            <person name="Fukunaka R."/>
            <person name="Hamada M."/>
            <person name="Harada C."/>
            <person name="Hayashi A."/>
            <person name="Hijishita S."/>
            <person name="Honda M."/>
            <person name="Hosokawa S."/>
            <person name="Ichikawa Y."/>
            <person name="Idonuma A."/>
            <person name="Iijima M."/>
            <person name="Ikeda M."/>
            <person name="Ikeno M."/>
            <person name="Ito K."/>
            <person name="Ito S."/>
            <person name="Ito T."/>
            <person name="Ito Y."/>
            <person name="Ito Y."/>
            <person name="Iwabuchi A."/>
            <person name="Kamiya K."/>
            <person name="Karasawa W."/>
            <person name="Kurita K."/>
            <person name="Katagiri S."/>
            <person name="Kikuta A."/>
            <person name="Kobayashi H."/>
            <person name="Kobayashi N."/>
            <person name="Machita K."/>
            <person name="Maehara T."/>
            <person name="Masukawa M."/>
            <person name="Mizubayashi T."/>
            <person name="Mukai Y."/>
            <person name="Nagasaki H."/>
            <person name="Nagata Y."/>
            <person name="Naito S."/>
            <person name="Nakashima M."/>
            <person name="Nakama Y."/>
            <person name="Nakamichi Y."/>
            <person name="Nakamura M."/>
            <person name="Meguro A."/>
            <person name="Negishi M."/>
            <person name="Ohta I."/>
            <person name="Ohta T."/>
            <person name="Okamoto M."/>
            <person name="Ono N."/>
            <person name="Saji S."/>
            <person name="Sakaguchi M."/>
            <person name="Sakai K."/>
            <person name="Shibata M."/>
            <person name="Shimokawa T."/>
            <person name="Song J."/>
            <person name="Takazaki Y."/>
            <person name="Terasawa K."/>
            <person name="Tsugane M."/>
            <person name="Tsuji K."/>
            <person name="Ueda S."/>
            <person name="Waki K."/>
            <person name="Yamagata H."/>
            <person name="Yamamoto M."/>
            <person name="Yamamoto S."/>
            <person name="Yamane H."/>
            <person name="Yoshiki S."/>
            <person name="Yoshihara R."/>
            <person name="Yukawa K."/>
            <person name="Zhong H."/>
            <person name="Yano M."/>
            <person name="Yuan Q."/>
            <person name="Ouyang S."/>
            <person name="Liu J."/>
            <person name="Jones K.M."/>
            <person name="Gansberger K."/>
            <person name="Moffat K."/>
            <person name="Hill J."/>
            <person name="Bera J."/>
            <person name="Fadrosh D."/>
            <person name="Jin S."/>
            <person name="Johri S."/>
            <person name="Kim M."/>
            <person name="Overton L."/>
            <person name="Reardon M."/>
            <person name="Tsitrin T."/>
            <person name="Vuong H."/>
            <person name="Weaver B."/>
            <person name="Ciecko A."/>
            <person name="Tallon L."/>
            <person name="Jackson J."/>
            <person name="Pai G."/>
            <person name="Aken S.V."/>
            <person name="Utterback T."/>
            <person name="Reidmuller S."/>
            <person name="Feldblyum T."/>
            <person name="Hsiao J."/>
            <person name="Zismann V."/>
            <person name="Iobst S."/>
            <person name="de Vazeille A.R."/>
            <person name="Buell C.R."/>
            <person name="Ying K."/>
            <person name="Li Y."/>
            <person name="Lu T."/>
            <person name="Huang Y."/>
            <person name="Zhao Q."/>
            <person name="Feng Q."/>
            <person name="Zhang L."/>
            <person name="Zhu J."/>
            <person name="Weng Q."/>
            <person name="Mu J."/>
            <person name="Lu Y."/>
            <person name="Fan D."/>
            <person name="Liu Y."/>
            <person name="Guan J."/>
            <person name="Zhang Y."/>
            <person name="Yu S."/>
            <person name="Liu X."/>
            <person name="Zhang Y."/>
            <person name="Hong G."/>
            <person name="Han B."/>
            <person name="Choisne N."/>
            <person name="Demange N."/>
            <person name="Orjeda G."/>
            <person name="Samain S."/>
            <person name="Cattolico L."/>
            <person name="Pelletier E."/>
            <person name="Couloux A."/>
            <person name="Segurens B."/>
            <person name="Wincker P."/>
            <person name="D'Hont A."/>
            <person name="Scarpelli C."/>
            <person name="Weissenbach J."/>
            <person name="Salanoubat M."/>
            <person name="Quetier F."/>
            <person name="Yu Y."/>
            <person name="Kim H.R."/>
            <person name="Rambo T."/>
            <person name="Currie J."/>
            <person name="Collura K."/>
            <person name="Luo M."/>
            <person name="Yang T."/>
            <person name="Ammiraju J.S.S."/>
            <person name="Engler F."/>
            <person name="Soderlund C."/>
            <person name="Wing R.A."/>
            <person name="Palmer L.E."/>
            <person name="de la Bastide M."/>
            <person name="Spiegel L."/>
            <person name="Nascimento L."/>
            <person name="Zutavern T."/>
            <person name="O'Shaughnessy A."/>
            <person name="Dike S."/>
            <person name="Dedhia N."/>
            <person name="Preston R."/>
            <person name="Balija V."/>
            <person name="McCombie W.R."/>
            <person name="Chow T."/>
            <person name="Chen H."/>
            <person name="Chung M."/>
            <person name="Chen C."/>
            <person name="Shaw J."/>
            <person name="Wu H."/>
            <person name="Hsiao K."/>
            <person name="Chao Y."/>
            <person name="Chu M."/>
            <person name="Cheng C."/>
            <person name="Hour A."/>
            <person name="Lee P."/>
            <person name="Lin S."/>
            <person name="Lin Y."/>
            <person name="Liou J."/>
            <person name="Liu S."/>
            <person name="Hsing Y."/>
            <person name="Raghuvanshi S."/>
            <person name="Mohanty A."/>
            <person name="Bharti A.K."/>
            <person name="Gaur A."/>
            <person name="Gupta V."/>
            <person name="Kumar D."/>
            <person name="Ravi V."/>
            <person name="Vij S."/>
            <person name="Kapur A."/>
            <person name="Khurana P."/>
            <person name="Khurana P."/>
            <person name="Khurana J.P."/>
            <person name="Tyagi A.K."/>
            <person name="Gaikwad K."/>
            <person name="Singh A."/>
            <person name="Dalal V."/>
            <person name="Srivastava S."/>
            <person name="Dixit A."/>
            <person name="Pal A.K."/>
            <person name="Ghazi I.A."/>
            <person name="Yadav M."/>
            <person name="Pandit A."/>
            <person name="Bhargava A."/>
            <person name="Sureshbabu K."/>
            <person name="Batra K."/>
            <person name="Sharma T.R."/>
            <person name="Mohapatra T."/>
            <person name="Singh N.K."/>
            <person name="Messing J."/>
            <person name="Nelson A.B."/>
            <person name="Fuks G."/>
            <person name="Kavchok S."/>
            <person name="Keizer G."/>
            <person name="Linton E."/>
            <person name="Llaca V."/>
            <person name="Song R."/>
            <person name="Tanyolac B."/>
            <person name="Young S."/>
            <person name="Ho-Il K."/>
            <person name="Hahn J.H."/>
            <person name="Sangsakoo G."/>
            <person name="Vanavichit A."/>
            <person name="de Mattos Luiz.A.T."/>
            <person name="Zimmer P.D."/>
            <person name="Malone G."/>
            <person name="Dellagostin O."/>
            <person name="de Oliveira A.C."/>
            <person name="Bevan M."/>
            <person name="Bancroft I."/>
            <person name="Minx P."/>
            <person name="Cordum H."/>
            <person name="Wilson R."/>
            <person name="Cheng Z."/>
            <person name="Jin W."/>
            <person name="Jiang J."/>
            <person name="Leong S.A."/>
            <person name="Iwama H."/>
            <person name="Gojobori T."/>
            <person name="Itoh T."/>
            <person name="Niimura Y."/>
            <person name="Fujii Y."/>
            <person name="Habara T."/>
            <person name="Sakai H."/>
            <person name="Sato Y."/>
            <person name="Wilson G."/>
            <person name="Kumar K."/>
            <person name="McCouch S."/>
            <person name="Juretic N."/>
            <person name="Hoen D."/>
            <person name="Wright S."/>
            <person name="Bruskiewich R."/>
            <person name="Bureau T."/>
            <person name="Miyao A."/>
            <person name="Hirochika H."/>
            <person name="Nishikawa T."/>
            <person name="Kadowaki K."/>
            <person name="Sugiura M."/>
            <person name="Burr B."/>
            <person name="Sasaki T."/>
        </authorList>
    </citation>
    <scope>NUCLEOTIDE SEQUENCE [LARGE SCALE GENOMIC DNA]</scope>
    <source>
        <strain evidence="3">cv. Nipponbare</strain>
    </source>
</reference>
<name>Q7EZU8_ORYSJ</name>
<evidence type="ECO:0000256" key="1">
    <source>
        <dbReference type="SAM" id="MobiDB-lite"/>
    </source>
</evidence>
<feature type="region of interest" description="Disordered" evidence="1">
    <location>
        <begin position="1"/>
        <end position="51"/>
    </location>
</feature>
<feature type="compositionally biased region" description="Polar residues" evidence="1">
    <location>
        <begin position="1"/>
        <end position="10"/>
    </location>
</feature>
<dbReference type="AlphaFoldDB" id="Q7EZU8"/>
<protein>
    <submittedName>
        <fullName evidence="2">Uncharacterized protein</fullName>
    </submittedName>
</protein>
<proteinExistence type="predicted"/>
<evidence type="ECO:0000313" key="2">
    <source>
        <dbReference type="EMBL" id="BAC98565.1"/>
    </source>
</evidence>
<gene>
    <name evidence="2" type="primary">P0456B03.127</name>
</gene>
<dbReference type="Proteomes" id="UP000000763">
    <property type="component" value="Chromosome 8"/>
</dbReference>
<accession>Q7EZU8</accession>